<dbReference type="InterPro" id="IPR000551">
    <property type="entry name" value="MerR-type_HTH_dom"/>
</dbReference>
<dbReference type="Pfam" id="PF13411">
    <property type="entry name" value="MerR_1"/>
    <property type="match status" value="1"/>
</dbReference>
<dbReference type="PANTHER" id="PTHR30204:SF94">
    <property type="entry name" value="HEAVY METAL-DEPENDENT TRANSCRIPTIONAL REGULATOR HI_0293-RELATED"/>
    <property type="match status" value="1"/>
</dbReference>
<dbReference type="AlphaFoldDB" id="A0AB39TQY9"/>
<gene>
    <name evidence="6" type="ORF">AB2U05_26200</name>
</gene>
<protein>
    <submittedName>
        <fullName evidence="6">MerR family transcriptional regulator</fullName>
    </submittedName>
</protein>
<evidence type="ECO:0000313" key="6">
    <source>
        <dbReference type="EMBL" id="XDQ81715.1"/>
    </source>
</evidence>
<dbReference type="PRINTS" id="PR00040">
    <property type="entry name" value="HTHMERR"/>
</dbReference>
<dbReference type="CDD" id="cd01282">
    <property type="entry name" value="HTH_MerR-like_sg3"/>
    <property type="match status" value="1"/>
</dbReference>
<dbReference type="GO" id="GO:0003677">
    <property type="term" value="F:DNA binding"/>
    <property type="evidence" value="ECO:0007669"/>
    <property type="project" value="UniProtKB-KW"/>
</dbReference>
<dbReference type="SUPFAM" id="SSF46955">
    <property type="entry name" value="Putative DNA-binding domain"/>
    <property type="match status" value="1"/>
</dbReference>
<dbReference type="EMBL" id="CP163445">
    <property type="protein sequence ID" value="XDQ81715.1"/>
    <property type="molecule type" value="Genomic_DNA"/>
</dbReference>
<evidence type="ECO:0000256" key="2">
    <source>
        <dbReference type="ARBA" id="ARBA00023125"/>
    </source>
</evidence>
<organism evidence="6">
    <name type="scientific">Streptomyces sp. Y1</name>
    <dbReference type="NCBI Taxonomy" id="3238634"/>
    <lineage>
        <taxon>Bacteria</taxon>
        <taxon>Bacillati</taxon>
        <taxon>Actinomycetota</taxon>
        <taxon>Actinomycetes</taxon>
        <taxon>Kitasatosporales</taxon>
        <taxon>Streptomycetaceae</taxon>
        <taxon>Streptomyces</taxon>
    </lineage>
</organism>
<sequence>MRIGELARRTDSTPRALRHYEQAGLIDSERAPNGYREYGDSAVVRVRNIRALLAVGLTLEDVRPLLGCLDGDVLAGPPSERVLRIVRERLAVLERRIAAQTEARDRLAAALAAAGGGAGAGAGSGAGVERAGVAGAVSTGG</sequence>
<evidence type="ECO:0000256" key="3">
    <source>
        <dbReference type="ARBA" id="ARBA00023163"/>
    </source>
</evidence>
<keyword evidence="1" id="KW-0805">Transcription regulation</keyword>
<evidence type="ECO:0000256" key="4">
    <source>
        <dbReference type="SAM" id="Coils"/>
    </source>
</evidence>
<proteinExistence type="predicted"/>
<dbReference type="PROSITE" id="PS50937">
    <property type="entry name" value="HTH_MERR_2"/>
    <property type="match status" value="1"/>
</dbReference>
<dbReference type="GO" id="GO:0003700">
    <property type="term" value="F:DNA-binding transcription factor activity"/>
    <property type="evidence" value="ECO:0007669"/>
    <property type="project" value="InterPro"/>
</dbReference>
<feature type="coiled-coil region" evidence="4">
    <location>
        <begin position="83"/>
        <end position="110"/>
    </location>
</feature>
<dbReference type="InterPro" id="IPR047057">
    <property type="entry name" value="MerR_fam"/>
</dbReference>
<keyword evidence="2" id="KW-0238">DNA-binding</keyword>
<dbReference type="Gene3D" id="1.10.1660.10">
    <property type="match status" value="1"/>
</dbReference>
<dbReference type="InterPro" id="IPR009061">
    <property type="entry name" value="DNA-bd_dom_put_sf"/>
</dbReference>
<name>A0AB39TQY9_9ACTN</name>
<dbReference type="SMART" id="SM00422">
    <property type="entry name" value="HTH_MERR"/>
    <property type="match status" value="1"/>
</dbReference>
<dbReference type="RefSeq" id="WP_369184427.1">
    <property type="nucleotide sequence ID" value="NZ_CP163445.1"/>
</dbReference>
<evidence type="ECO:0000259" key="5">
    <source>
        <dbReference type="PROSITE" id="PS50937"/>
    </source>
</evidence>
<keyword evidence="4" id="KW-0175">Coiled coil</keyword>
<keyword evidence="3" id="KW-0804">Transcription</keyword>
<reference evidence="6" key="1">
    <citation type="submission" date="2024-07" db="EMBL/GenBank/DDBJ databases">
        <authorList>
            <person name="Yu S.T."/>
        </authorList>
    </citation>
    <scope>NUCLEOTIDE SEQUENCE</scope>
    <source>
        <strain evidence="6">Y1</strain>
    </source>
</reference>
<accession>A0AB39TQY9</accession>
<evidence type="ECO:0000256" key="1">
    <source>
        <dbReference type="ARBA" id="ARBA00023015"/>
    </source>
</evidence>
<feature type="domain" description="HTH merR-type" evidence="5">
    <location>
        <begin position="1"/>
        <end position="68"/>
    </location>
</feature>
<dbReference type="PANTHER" id="PTHR30204">
    <property type="entry name" value="REDOX-CYCLING DRUG-SENSING TRANSCRIPTIONAL ACTIVATOR SOXR"/>
    <property type="match status" value="1"/>
</dbReference>